<dbReference type="OrthoDB" id="9778554at2"/>
<organism evidence="16 17">
    <name type="scientific">Pseudidiomarina insulisalsae</name>
    <dbReference type="NCBI Taxonomy" id="575789"/>
    <lineage>
        <taxon>Bacteria</taxon>
        <taxon>Pseudomonadati</taxon>
        <taxon>Pseudomonadota</taxon>
        <taxon>Gammaproteobacteria</taxon>
        <taxon>Alteromonadales</taxon>
        <taxon>Idiomarinaceae</taxon>
        <taxon>Pseudidiomarina</taxon>
    </lineage>
</organism>
<evidence type="ECO:0000256" key="4">
    <source>
        <dbReference type="ARBA" id="ARBA00022448"/>
    </source>
</evidence>
<dbReference type="PANTHER" id="PTHR43134:SF3">
    <property type="entry name" value="FLAGELLAR BIOSYNTHESIS PROTEIN FLHF"/>
    <property type="match status" value="1"/>
</dbReference>
<gene>
    <name evidence="16" type="ORF">CWI71_09645</name>
</gene>
<protein>
    <recommendedName>
        <fullName evidence="3">Flagellar biosynthesis protein FlhF</fullName>
    </recommendedName>
    <alternativeName>
        <fullName evidence="13">Flagella-associated GTP-binding protein</fullName>
    </alternativeName>
</protein>
<keyword evidence="5" id="KW-1003">Cell membrane</keyword>
<dbReference type="GO" id="GO:0003924">
    <property type="term" value="F:GTPase activity"/>
    <property type="evidence" value="ECO:0007669"/>
    <property type="project" value="InterPro"/>
</dbReference>
<keyword evidence="8" id="KW-0653">Protein transport</keyword>
<evidence type="ECO:0000256" key="11">
    <source>
        <dbReference type="ARBA" id="ARBA00023225"/>
    </source>
</evidence>
<feature type="domain" description="SRP54-type proteins GTP-binding" evidence="15">
    <location>
        <begin position="161"/>
        <end position="362"/>
    </location>
</feature>
<keyword evidence="9" id="KW-0342">GTP-binding</keyword>
<comment type="caution">
    <text evidence="16">The sequence shown here is derived from an EMBL/GenBank/DDBJ whole genome shotgun (WGS) entry which is preliminary data.</text>
</comment>
<dbReference type="GO" id="GO:0006614">
    <property type="term" value="P:SRP-dependent cotranslational protein targeting to membrane"/>
    <property type="evidence" value="ECO:0007669"/>
    <property type="project" value="InterPro"/>
</dbReference>
<dbReference type="CDD" id="cd17873">
    <property type="entry name" value="FlhF"/>
    <property type="match status" value="1"/>
</dbReference>
<evidence type="ECO:0000313" key="17">
    <source>
        <dbReference type="Proteomes" id="UP000288259"/>
    </source>
</evidence>
<comment type="function">
    <text evidence="12">Necessary for flagellar biosynthesis. May be involved in translocation of the flagellum.</text>
</comment>
<reference evidence="17" key="1">
    <citation type="journal article" date="2018" name="Front. Microbiol.">
        <title>Genome-Based Analysis Reveals the Taxonomy and Diversity of the Family Idiomarinaceae.</title>
        <authorList>
            <person name="Liu Y."/>
            <person name="Lai Q."/>
            <person name="Shao Z."/>
        </authorList>
    </citation>
    <scope>NUCLEOTIDE SEQUENCE [LARGE SCALE GENOMIC DNA]</scope>
    <source>
        <strain evidence="17">CVS-6</strain>
    </source>
</reference>
<dbReference type="GO" id="GO:0005886">
    <property type="term" value="C:plasma membrane"/>
    <property type="evidence" value="ECO:0007669"/>
    <property type="project" value="UniProtKB-SubCell"/>
</dbReference>
<dbReference type="AlphaFoldDB" id="A0A432YDR1"/>
<dbReference type="Gene3D" id="1.20.120.1380">
    <property type="entry name" value="Flagellar FlhF biosynthesis protein, N domain"/>
    <property type="match status" value="1"/>
</dbReference>
<keyword evidence="11" id="KW-1006">Bacterial flagellum protein export</keyword>
<dbReference type="SUPFAM" id="SSF52540">
    <property type="entry name" value="P-loop containing nucleoside triphosphate hydrolases"/>
    <property type="match status" value="1"/>
</dbReference>
<evidence type="ECO:0000256" key="10">
    <source>
        <dbReference type="ARBA" id="ARBA00023136"/>
    </source>
</evidence>
<accession>A0A432YDR1</accession>
<sequence>MTLQRFVAPTQREAMRHARAQLGDDAIIVTTRSHASGAEVFALREQDLDQIDNQRPVASQDDITTRLMQDMQALRALVQERMADSTPTSASRPTAGRNTAASWCYAKLAACGFSASVQQQLVAKAPQTDSVKEMQRWLQAQLEQRICAQQAGTAESLLEHQGVVAVVGPTGVGKTTTTAKLAAQFVMRYGPEQLLLVTTDSYRIGAQQQLGTYADLLGVELAVLGGGQDSAAIAAKAAGKRLVLIDTVGLSQRDQRLTERLAELGGPQWPNSPRLLLLLNAAAQQSMLAEVAGNYQAIARQLGWHLGDVLLTKLDEATCLGAVVDTVLRYDLRIQGYAAGQRVPEDLEFQRDAGDLAAASLSLEAPAVLSPGTAKRGLLSEFAQVQQLAGQLARQLQRQQRASSCARYYPSGAQRSGWRTEPPVFALDAQLRPIQAMAPSAELFNAAELQLFATLPSAATLTQLTQTDCNWFARLRHQQHLTPLRPAAAADRKIAVRAWLRREGMALDNWVVRWQGQRCQARLRVAALASELTAAPLQLFQLSLRGPTRALQQERYFVASSQLSAQTVQCACQALLELDELARLTRLAWQKLDQADTQHDLQQPAGIAALAVQLAYATSDALVVLREQLMRLGQRTGVCRPGKLIPQLTELMAFTGHSPGSYEEASRRE</sequence>
<comment type="subcellular location">
    <subcellularLocation>
        <location evidence="1">Cell membrane</location>
        <topology evidence="1">Peripheral membrane protein</topology>
        <orientation evidence="1">Cytoplasmic side</orientation>
    </subcellularLocation>
</comment>
<dbReference type="InterPro" id="IPR000897">
    <property type="entry name" value="SRP54_GTPase_dom"/>
</dbReference>
<dbReference type="GO" id="GO:0005525">
    <property type="term" value="F:GTP binding"/>
    <property type="evidence" value="ECO:0007669"/>
    <property type="project" value="UniProtKB-KW"/>
</dbReference>
<evidence type="ECO:0000259" key="15">
    <source>
        <dbReference type="SMART" id="SM00962"/>
    </source>
</evidence>
<dbReference type="Gene3D" id="3.40.50.300">
    <property type="entry name" value="P-loop containing nucleotide triphosphate hydrolases"/>
    <property type="match status" value="1"/>
</dbReference>
<keyword evidence="4" id="KW-0813">Transport</keyword>
<dbReference type="InterPro" id="IPR027417">
    <property type="entry name" value="P-loop_NTPase"/>
</dbReference>
<dbReference type="SMART" id="SM00382">
    <property type="entry name" value="AAA"/>
    <property type="match status" value="1"/>
</dbReference>
<proteinExistence type="inferred from homology"/>
<dbReference type="InterPro" id="IPR047040">
    <property type="entry name" value="FlhF__GTPase_dom"/>
</dbReference>
<evidence type="ECO:0000256" key="7">
    <source>
        <dbReference type="ARBA" id="ARBA00022795"/>
    </source>
</evidence>
<dbReference type="InterPro" id="IPR003593">
    <property type="entry name" value="AAA+_ATPase"/>
</dbReference>
<evidence type="ECO:0000313" key="16">
    <source>
        <dbReference type="EMBL" id="RUO59071.1"/>
    </source>
</evidence>
<dbReference type="Pfam" id="PF00448">
    <property type="entry name" value="SRP54"/>
    <property type="match status" value="1"/>
</dbReference>
<comment type="similarity">
    <text evidence="2">Belongs to the GTP-binding SRP family.</text>
</comment>
<keyword evidence="6" id="KW-0547">Nucleotide-binding</keyword>
<dbReference type="FunFam" id="3.40.50.300:FF:000695">
    <property type="entry name" value="Flagellar biosynthesis regulator FlhF"/>
    <property type="match status" value="1"/>
</dbReference>
<evidence type="ECO:0000256" key="1">
    <source>
        <dbReference type="ARBA" id="ARBA00004413"/>
    </source>
</evidence>
<dbReference type="SMART" id="SM00962">
    <property type="entry name" value="SRP54"/>
    <property type="match status" value="1"/>
</dbReference>
<keyword evidence="7" id="KW-1005">Bacterial flagellum biogenesis</keyword>
<dbReference type="GO" id="GO:0015031">
    <property type="term" value="P:protein transport"/>
    <property type="evidence" value="ECO:0007669"/>
    <property type="project" value="UniProtKB-KW"/>
</dbReference>
<evidence type="ECO:0000256" key="13">
    <source>
        <dbReference type="ARBA" id="ARBA00030866"/>
    </source>
</evidence>
<evidence type="ECO:0000256" key="12">
    <source>
        <dbReference type="ARBA" id="ARBA00025337"/>
    </source>
</evidence>
<dbReference type="GO" id="GO:0005047">
    <property type="term" value="F:signal recognition particle binding"/>
    <property type="evidence" value="ECO:0007669"/>
    <property type="project" value="TreeGrafter"/>
</dbReference>
<evidence type="ECO:0000256" key="5">
    <source>
        <dbReference type="ARBA" id="ARBA00022475"/>
    </source>
</evidence>
<keyword evidence="17" id="KW-1185">Reference proteome</keyword>
<dbReference type="GO" id="GO:0044781">
    <property type="term" value="P:bacterial-type flagellum organization"/>
    <property type="evidence" value="ECO:0007669"/>
    <property type="project" value="UniProtKB-KW"/>
</dbReference>
<dbReference type="Proteomes" id="UP000288259">
    <property type="component" value="Unassembled WGS sequence"/>
</dbReference>
<keyword evidence="10" id="KW-0472">Membrane</keyword>
<evidence type="ECO:0000256" key="3">
    <source>
        <dbReference type="ARBA" id="ARBA00014919"/>
    </source>
</evidence>
<name>A0A432YDR1_9GAMM</name>
<dbReference type="EMBL" id="PIPY01000009">
    <property type="protein sequence ID" value="RUO59071.1"/>
    <property type="molecule type" value="Genomic_DNA"/>
</dbReference>
<dbReference type="PANTHER" id="PTHR43134">
    <property type="entry name" value="SIGNAL RECOGNITION PARTICLE RECEPTOR SUBUNIT ALPHA"/>
    <property type="match status" value="1"/>
</dbReference>
<dbReference type="RefSeq" id="WP_126755060.1">
    <property type="nucleotide sequence ID" value="NZ_PIPY01000009.1"/>
</dbReference>
<evidence type="ECO:0000259" key="14">
    <source>
        <dbReference type="SMART" id="SM00382"/>
    </source>
</evidence>
<feature type="domain" description="AAA+ ATPase" evidence="14">
    <location>
        <begin position="160"/>
        <end position="349"/>
    </location>
</feature>
<evidence type="ECO:0000256" key="2">
    <source>
        <dbReference type="ARBA" id="ARBA00008531"/>
    </source>
</evidence>
<evidence type="ECO:0000256" key="9">
    <source>
        <dbReference type="ARBA" id="ARBA00023134"/>
    </source>
</evidence>
<evidence type="ECO:0000256" key="8">
    <source>
        <dbReference type="ARBA" id="ARBA00022927"/>
    </source>
</evidence>
<evidence type="ECO:0000256" key="6">
    <source>
        <dbReference type="ARBA" id="ARBA00022741"/>
    </source>
</evidence>